<protein>
    <submittedName>
        <fullName evidence="1">Uncharacterized protein</fullName>
    </submittedName>
</protein>
<reference evidence="1" key="1">
    <citation type="submission" date="2019-06" db="EMBL/GenBank/DDBJ databases">
        <authorList>
            <person name="Deangelis K."/>
            <person name="Huntemann M."/>
            <person name="Clum A."/>
            <person name="Pillay M."/>
            <person name="Palaniappan K."/>
            <person name="Varghese N."/>
            <person name="Mikhailova N."/>
            <person name="Stamatis D."/>
            <person name="Reddy T."/>
            <person name="Daum C."/>
            <person name="Shapiro N."/>
            <person name="Ivanova N."/>
            <person name="Kyrpides N."/>
            <person name="Woyke T."/>
        </authorList>
    </citation>
    <scope>NUCLEOTIDE SEQUENCE [LARGE SCALE GENOMIC DNA]</scope>
    <source>
        <strain evidence="1">128R</strain>
    </source>
</reference>
<sequence>MMVVELNACHVISLYIEPASAELLIKLNYPLYNMQPFFGVINLIY</sequence>
<dbReference type="EMBL" id="VISQ01000001">
    <property type="protein sequence ID" value="TVZ67661.1"/>
    <property type="molecule type" value="Genomic_DNA"/>
</dbReference>
<comment type="caution">
    <text evidence="1">The sequence shown here is derived from an EMBL/GenBank/DDBJ whole genome shotgun (WGS) entry which is preliminary data.</text>
</comment>
<accession>A0A542D4X1</accession>
<dbReference type="AlphaFoldDB" id="A0A542D4X1"/>
<name>A0A542D4X1_SERFO</name>
<evidence type="ECO:0000313" key="1">
    <source>
        <dbReference type="EMBL" id="TVZ67661.1"/>
    </source>
</evidence>
<proteinExistence type="predicted"/>
<gene>
    <name evidence="1" type="ORF">FHU10_0056</name>
</gene>
<reference evidence="1" key="2">
    <citation type="submission" date="2019-08" db="EMBL/GenBank/DDBJ databases">
        <title>Investigation of anaerobic lignin degradation for improved lignocellulosic biofuels.</title>
        <authorList>
            <person name="Deangelis K.PhD."/>
        </authorList>
    </citation>
    <scope>NUCLEOTIDE SEQUENCE [LARGE SCALE GENOMIC DNA]</scope>
    <source>
        <strain evidence="1">128R</strain>
    </source>
</reference>
<organism evidence="1">
    <name type="scientific">Serratia fonticola</name>
    <dbReference type="NCBI Taxonomy" id="47917"/>
    <lineage>
        <taxon>Bacteria</taxon>
        <taxon>Pseudomonadati</taxon>
        <taxon>Pseudomonadota</taxon>
        <taxon>Gammaproteobacteria</taxon>
        <taxon>Enterobacterales</taxon>
        <taxon>Yersiniaceae</taxon>
        <taxon>Serratia</taxon>
    </lineage>
</organism>